<dbReference type="PANTHER" id="PTHR44051:SF9">
    <property type="entry name" value="GLUTATHIONE S-TRANSFERASE 1"/>
    <property type="match status" value="1"/>
</dbReference>
<dbReference type="InterPro" id="IPR004045">
    <property type="entry name" value="Glutathione_S-Trfase_N"/>
</dbReference>
<name>A0A2T9JUS6_9CAUL</name>
<dbReference type="Pfam" id="PF13417">
    <property type="entry name" value="GST_N_3"/>
    <property type="match status" value="1"/>
</dbReference>
<comment type="caution">
    <text evidence="3">The sequence shown here is derived from an EMBL/GenBank/DDBJ whole genome shotgun (WGS) entry which is preliminary data.</text>
</comment>
<evidence type="ECO:0000313" key="3">
    <source>
        <dbReference type="EMBL" id="PVM87475.1"/>
    </source>
</evidence>
<evidence type="ECO:0000259" key="2">
    <source>
        <dbReference type="PROSITE" id="PS50405"/>
    </source>
</evidence>
<keyword evidence="4" id="KW-1185">Reference proteome</keyword>
<feature type="domain" description="GST C-terminal" evidence="2">
    <location>
        <begin position="89"/>
        <end position="212"/>
    </location>
</feature>
<dbReference type="PANTHER" id="PTHR44051">
    <property type="entry name" value="GLUTATHIONE S-TRANSFERASE-RELATED"/>
    <property type="match status" value="1"/>
</dbReference>
<dbReference type="Pfam" id="PF13410">
    <property type="entry name" value="GST_C_2"/>
    <property type="match status" value="1"/>
</dbReference>
<evidence type="ECO:0000313" key="4">
    <source>
        <dbReference type="Proteomes" id="UP000245073"/>
    </source>
</evidence>
<dbReference type="Gene3D" id="1.20.1050.10">
    <property type="match status" value="1"/>
</dbReference>
<dbReference type="CDD" id="cd00299">
    <property type="entry name" value="GST_C_family"/>
    <property type="match status" value="1"/>
</dbReference>
<dbReference type="AlphaFoldDB" id="A0A2T9JUS6"/>
<organism evidence="3 4">
    <name type="scientific">Caulobacter endophyticus</name>
    <dbReference type="NCBI Taxonomy" id="2172652"/>
    <lineage>
        <taxon>Bacteria</taxon>
        <taxon>Pseudomonadati</taxon>
        <taxon>Pseudomonadota</taxon>
        <taxon>Alphaproteobacteria</taxon>
        <taxon>Caulobacterales</taxon>
        <taxon>Caulobacteraceae</taxon>
        <taxon>Caulobacter</taxon>
    </lineage>
</organism>
<proteinExistence type="predicted"/>
<dbReference type="SFLD" id="SFLDS00019">
    <property type="entry name" value="Glutathione_Transferase_(cytos"/>
    <property type="match status" value="1"/>
</dbReference>
<gene>
    <name evidence="3" type="ORF">DDF67_14590</name>
</gene>
<dbReference type="EMBL" id="QDKQ01000052">
    <property type="protein sequence ID" value="PVM87475.1"/>
    <property type="molecule type" value="Genomic_DNA"/>
</dbReference>
<evidence type="ECO:0000259" key="1">
    <source>
        <dbReference type="PROSITE" id="PS50404"/>
    </source>
</evidence>
<accession>A0A2T9JUS6</accession>
<dbReference type="SUPFAM" id="SSF47616">
    <property type="entry name" value="GST C-terminal domain-like"/>
    <property type="match status" value="1"/>
</dbReference>
<reference evidence="3 4" key="1">
    <citation type="submission" date="2018-04" db="EMBL/GenBank/DDBJ databases">
        <title>The genome sequence of Caulobacter sp. 744.</title>
        <authorList>
            <person name="Gao J."/>
            <person name="Sun J."/>
        </authorList>
    </citation>
    <scope>NUCLEOTIDE SEQUENCE [LARGE SCALE GENOMIC DNA]</scope>
    <source>
        <strain evidence="3 4">774</strain>
    </source>
</reference>
<dbReference type="OrthoDB" id="9782992at2"/>
<dbReference type="InterPro" id="IPR036282">
    <property type="entry name" value="Glutathione-S-Trfase_C_sf"/>
</dbReference>
<dbReference type="PROSITE" id="PS50405">
    <property type="entry name" value="GST_CTER"/>
    <property type="match status" value="1"/>
</dbReference>
<dbReference type="RefSeq" id="WP_109101580.1">
    <property type="nucleotide sequence ID" value="NZ_QDKQ01000052.1"/>
</dbReference>
<feature type="domain" description="GST N-terminal" evidence="1">
    <location>
        <begin position="1"/>
        <end position="83"/>
    </location>
</feature>
<dbReference type="Proteomes" id="UP000245073">
    <property type="component" value="Unassembled WGS sequence"/>
</dbReference>
<sequence length="216" mass="23981">MALILHAHPLSSFCHKALTALYEYGLPFEQRMVDFGDPASAEAFRALWPMARMPVLEDTSRGAVVPESSIMIEYLQIHHSGTVRLIPEDPDAALEVRARDRFFDLSVQVPMQKIVNDRIRPANAKDPHGLAEAKAHLAAALDIVERDMEGRTWAAGEAFSMADCAAAPAMFYADKVMPLAPERPNAAAYLGRLKARPSYARTLKEAEPYMRFFPVA</sequence>
<dbReference type="CDD" id="cd00570">
    <property type="entry name" value="GST_N_family"/>
    <property type="match status" value="1"/>
</dbReference>
<dbReference type="InterPro" id="IPR010987">
    <property type="entry name" value="Glutathione-S-Trfase_C-like"/>
</dbReference>
<dbReference type="InterPro" id="IPR040079">
    <property type="entry name" value="Glutathione_S-Trfase"/>
</dbReference>
<keyword evidence="3" id="KW-0808">Transferase</keyword>
<dbReference type="Gene3D" id="3.40.30.10">
    <property type="entry name" value="Glutaredoxin"/>
    <property type="match status" value="1"/>
</dbReference>
<dbReference type="GO" id="GO:0016740">
    <property type="term" value="F:transferase activity"/>
    <property type="evidence" value="ECO:0007669"/>
    <property type="project" value="UniProtKB-KW"/>
</dbReference>
<dbReference type="SUPFAM" id="SSF52833">
    <property type="entry name" value="Thioredoxin-like"/>
    <property type="match status" value="1"/>
</dbReference>
<dbReference type="SFLD" id="SFLDG00358">
    <property type="entry name" value="Main_(cytGST)"/>
    <property type="match status" value="1"/>
</dbReference>
<protein>
    <submittedName>
        <fullName evidence="3">Glutathione S-transferase</fullName>
    </submittedName>
</protein>
<dbReference type="PROSITE" id="PS50404">
    <property type="entry name" value="GST_NTER"/>
    <property type="match status" value="1"/>
</dbReference>
<dbReference type="InterPro" id="IPR036249">
    <property type="entry name" value="Thioredoxin-like_sf"/>
</dbReference>